<comment type="caution">
    <text evidence="3">The sequence shown here is derived from an EMBL/GenBank/DDBJ whole genome shotgun (WGS) entry which is preliminary data.</text>
</comment>
<keyword evidence="4" id="KW-1185">Reference proteome</keyword>
<evidence type="ECO:0000313" key="3">
    <source>
        <dbReference type="EMBL" id="RWQ92326.1"/>
    </source>
</evidence>
<feature type="coiled-coil region" evidence="1">
    <location>
        <begin position="238"/>
        <end position="265"/>
    </location>
</feature>
<gene>
    <name evidence="3" type="ORF">C8Q69DRAFT_478812</name>
</gene>
<evidence type="ECO:0000313" key="4">
    <source>
        <dbReference type="Proteomes" id="UP000283841"/>
    </source>
</evidence>
<feature type="region of interest" description="Disordered" evidence="2">
    <location>
        <begin position="1"/>
        <end position="37"/>
    </location>
</feature>
<dbReference type="GeneID" id="39600679"/>
<dbReference type="RefSeq" id="XP_028481971.1">
    <property type="nucleotide sequence ID" value="XM_028631402.1"/>
</dbReference>
<organism evidence="3 4">
    <name type="scientific">Byssochlamys spectabilis</name>
    <name type="common">Paecilomyces variotii</name>
    <dbReference type="NCBI Taxonomy" id="264951"/>
    <lineage>
        <taxon>Eukaryota</taxon>
        <taxon>Fungi</taxon>
        <taxon>Dikarya</taxon>
        <taxon>Ascomycota</taxon>
        <taxon>Pezizomycotina</taxon>
        <taxon>Eurotiomycetes</taxon>
        <taxon>Eurotiomycetidae</taxon>
        <taxon>Eurotiales</taxon>
        <taxon>Thermoascaceae</taxon>
        <taxon>Paecilomyces</taxon>
    </lineage>
</organism>
<proteinExistence type="predicted"/>
<protein>
    <submittedName>
        <fullName evidence="3">Uncharacterized protein</fullName>
    </submittedName>
</protein>
<evidence type="ECO:0000256" key="1">
    <source>
        <dbReference type="SAM" id="Coils"/>
    </source>
</evidence>
<dbReference type="AlphaFoldDB" id="A0A443HKL8"/>
<dbReference type="EMBL" id="RCNU01000013">
    <property type="protein sequence ID" value="RWQ92326.1"/>
    <property type="molecule type" value="Genomic_DNA"/>
</dbReference>
<feature type="compositionally biased region" description="Polar residues" evidence="2">
    <location>
        <begin position="295"/>
        <end position="319"/>
    </location>
</feature>
<name>A0A443HKL8_BYSSP</name>
<feature type="region of interest" description="Disordered" evidence="2">
    <location>
        <begin position="270"/>
        <end position="324"/>
    </location>
</feature>
<feature type="compositionally biased region" description="Polar residues" evidence="2">
    <location>
        <begin position="104"/>
        <end position="115"/>
    </location>
</feature>
<sequence>MGDNNPLRAGQLPPFRIRTSAAPAPPPPSSSRVDFQRDPIVFYMQAATAAIASPPNPAPGALPPASRNTMQVPRNIQPPGNLRPPGIIAQPSGNAPQPPRFTQPAGNNAQPSGNAAQPPRSMQPAGNTQQSGTAAQPPRNVSRSRKKLNEREEAEIWLACLFYERRYLGLSTHNQFWMAVAARVSEKINRPYSPQSCKRHVDIKTRLRREEIEHAKKGDGRVWDSPMMDLIDKWIDVQDIYQRKKEEKEARLREAENEILRAEGRAPLLSSLASRKRNIDDSSRPSSPDRPAPQTRPQQIRPSQEMSQSQPTPASTGASSDEGISDSEFRSILLMMARQLATRLSHDEKVRQTMDRQKDELAGIRKGLEENRKILKDIMETQEKIFELIKKIEPKNLERRTTDVKVEPSSP</sequence>
<feature type="compositionally biased region" description="Polar residues" evidence="2">
    <location>
        <begin position="124"/>
        <end position="134"/>
    </location>
</feature>
<feature type="region of interest" description="Disordered" evidence="2">
    <location>
        <begin position="51"/>
        <end position="148"/>
    </location>
</feature>
<reference evidence="3 4" key="1">
    <citation type="journal article" date="2018" name="Front. Microbiol.">
        <title>Genomic and genetic insights into a cosmopolitan fungus, Paecilomyces variotii (Eurotiales).</title>
        <authorList>
            <person name="Urquhart A.S."/>
            <person name="Mondo S.J."/>
            <person name="Makela M.R."/>
            <person name="Hane J.K."/>
            <person name="Wiebenga A."/>
            <person name="He G."/>
            <person name="Mihaltcheva S."/>
            <person name="Pangilinan J."/>
            <person name="Lipzen A."/>
            <person name="Barry K."/>
            <person name="de Vries R.P."/>
            <person name="Grigoriev I.V."/>
            <person name="Idnurm A."/>
        </authorList>
    </citation>
    <scope>NUCLEOTIDE SEQUENCE [LARGE SCALE GENOMIC DNA]</scope>
    <source>
        <strain evidence="3 4">CBS 101075</strain>
    </source>
</reference>
<keyword evidence="1" id="KW-0175">Coiled coil</keyword>
<dbReference type="VEuPathDB" id="FungiDB:C8Q69DRAFT_478812"/>
<dbReference type="Proteomes" id="UP000283841">
    <property type="component" value="Unassembled WGS sequence"/>
</dbReference>
<accession>A0A443HKL8</accession>
<evidence type="ECO:0000256" key="2">
    <source>
        <dbReference type="SAM" id="MobiDB-lite"/>
    </source>
</evidence>